<comment type="caution">
    <text evidence="4">The sequence shown here is derived from an EMBL/GenBank/DDBJ whole genome shotgun (WGS) entry which is preliminary data.</text>
</comment>
<dbReference type="PANTHER" id="PTHR34072">
    <property type="entry name" value="ENZYMATIC POLYPROTEIN-RELATED"/>
    <property type="match status" value="1"/>
</dbReference>
<dbReference type="GO" id="GO:0005634">
    <property type="term" value="C:nucleus"/>
    <property type="evidence" value="ECO:0007669"/>
    <property type="project" value="UniProtKB-ARBA"/>
</dbReference>
<dbReference type="InterPro" id="IPR036397">
    <property type="entry name" value="RNaseH_sf"/>
</dbReference>
<dbReference type="PANTHER" id="PTHR34072:SF42">
    <property type="entry name" value="INTEGRASE CATALYTIC DOMAIN-CONTAINING PROTEIN"/>
    <property type="match status" value="1"/>
</dbReference>
<dbReference type="InterPro" id="IPR012337">
    <property type="entry name" value="RNaseH-like_sf"/>
</dbReference>
<dbReference type="AlphaFoldDB" id="A0A179FFA5"/>
<accession>A0A179FFA5</accession>
<evidence type="ECO:0000313" key="4">
    <source>
        <dbReference type="EMBL" id="OAQ63970.1"/>
    </source>
</evidence>
<dbReference type="Proteomes" id="UP000078240">
    <property type="component" value="Unassembled WGS sequence"/>
</dbReference>
<evidence type="ECO:0000256" key="2">
    <source>
        <dbReference type="SAM" id="MobiDB-lite"/>
    </source>
</evidence>
<dbReference type="InterPro" id="IPR001584">
    <property type="entry name" value="Integrase_cat-core"/>
</dbReference>
<name>A0A179FFA5_PURLI</name>
<evidence type="ECO:0000313" key="5">
    <source>
        <dbReference type="Proteomes" id="UP000078240"/>
    </source>
</evidence>
<evidence type="ECO:0000256" key="1">
    <source>
        <dbReference type="ARBA" id="ARBA00022884"/>
    </source>
</evidence>
<feature type="region of interest" description="Disordered" evidence="2">
    <location>
        <begin position="92"/>
        <end position="127"/>
    </location>
</feature>
<dbReference type="GO" id="GO:0015074">
    <property type="term" value="P:DNA integration"/>
    <property type="evidence" value="ECO:0007669"/>
    <property type="project" value="InterPro"/>
</dbReference>
<reference evidence="4 5" key="1">
    <citation type="submission" date="2016-01" db="EMBL/GenBank/DDBJ databases">
        <title>Biosynthesis of antibiotic leucinostatins and their inhibition on Phytophthora in bio-control Purpureocillium lilacinum.</title>
        <authorList>
            <person name="Wang G."/>
            <person name="Liu Z."/>
            <person name="Lin R."/>
            <person name="Li E."/>
            <person name="Mao Z."/>
            <person name="Ling J."/>
            <person name="Yin W."/>
            <person name="Xie B."/>
        </authorList>
    </citation>
    <scope>NUCLEOTIDE SEQUENCE [LARGE SCALE GENOMIC DNA]</scope>
    <source>
        <strain evidence="4">PLBJ-1</strain>
    </source>
</reference>
<dbReference type="SUPFAM" id="SSF53098">
    <property type="entry name" value="Ribonuclease H-like"/>
    <property type="match status" value="1"/>
</dbReference>
<evidence type="ECO:0000259" key="3">
    <source>
        <dbReference type="PROSITE" id="PS50994"/>
    </source>
</evidence>
<sequence length="127" mass="14571">MWKRLCELLRIRQRLSTAWHPETDGATERTNQEVERYIRIFATYAQDDWDELLPPAAMALNNQTATSTGLSPSFPTDGYHLKPVQVKETLRSDGRSTAAMASAQERQEENANARRQTSDQYKLEDKV</sequence>
<organism evidence="4 5">
    <name type="scientific">Purpureocillium lilacinum</name>
    <name type="common">Paecilomyces lilacinus</name>
    <dbReference type="NCBI Taxonomy" id="33203"/>
    <lineage>
        <taxon>Eukaryota</taxon>
        <taxon>Fungi</taxon>
        <taxon>Dikarya</taxon>
        <taxon>Ascomycota</taxon>
        <taxon>Pezizomycotina</taxon>
        <taxon>Sordariomycetes</taxon>
        <taxon>Hypocreomycetidae</taxon>
        <taxon>Hypocreales</taxon>
        <taxon>Ophiocordycipitaceae</taxon>
        <taxon>Purpureocillium</taxon>
    </lineage>
</organism>
<dbReference type="GO" id="GO:0003723">
    <property type="term" value="F:RNA binding"/>
    <property type="evidence" value="ECO:0007669"/>
    <property type="project" value="UniProtKB-KW"/>
</dbReference>
<feature type="domain" description="Integrase catalytic" evidence="3">
    <location>
        <begin position="1"/>
        <end position="83"/>
    </location>
</feature>
<gene>
    <name evidence="4" type="ORF">VFPBJ_11224</name>
</gene>
<dbReference type="EMBL" id="LSBH01000016">
    <property type="protein sequence ID" value="OAQ63970.1"/>
    <property type="molecule type" value="Genomic_DNA"/>
</dbReference>
<keyword evidence="1" id="KW-0694">RNA-binding</keyword>
<proteinExistence type="predicted"/>
<protein>
    <submittedName>
        <fullName evidence="4">Pol</fullName>
    </submittedName>
</protein>
<dbReference type="PROSITE" id="PS50994">
    <property type="entry name" value="INTEGRASE"/>
    <property type="match status" value="1"/>
</dbReference>
<dbReference type="Gene3D" id="3.30.420.10">
    <property type="entry name" value="Ribonuclease H-like superfamily/Ribonuclease H"/>
    <property type="match status" value="1"/>
</dbReference>